<evidence type="ECO:0000313" key="3">
    <source>
        <dbReference type="EMBL" id="MDO1512606.1"/>
    </source>
</evidence>
<evidence type="ECO:0000259" key="2">
    <source>
        <dbReference type="PROSITE" id="PS50110"/>
    </source>
</evidence>
<dbReference type="Pfam" id="PF00072">
    <property type="entry name" value="Response_reg"/>
    <property type="match status" value="1"/>
</dbReference>
<dbReference type="Gene3D" id="3.40.50.2300">
    <property type="match status" value="1"/>
</dbReference>
<dbReference type="PANTHER" id="PTHR44520">
    <property type="entry name" value="RESPONSE REGULATOR RCP1-RELATED"/>
    <property type="match status" value="1"/>
</dbReference>
<reference evidence="3" key="2">
    <citation type="submission" date="2023-06" db="EMBL/GenBank/DDBJ databases">
        <authorList>
            <person name="Lucena T."/>
            <person name="Sun Q."/>
        </authorList>
    </citation>
    <scope>NUCLEOTIDE SEQUENCE</scope>
    <source>
        <strain evidence="3">CECT 8869</strain>
    </source>
</reference>
<evidence type="ECO:0000256" key="1">
    <source>
        <dbReference type="PROSITE-ProRule" id="PRU00169"/>
    </source>
</evidence>
<dbReference type="RefSeq" id="WP_304435656.1">
    <property type="nucleotide sequence ID" value="NZ_JAUKUC010000001.1"/>
</dbReference>
<proteinExistence type="predicted"/>
<dbReference type="InterPro" id="IPR001789">
    <property type="entry name" value="Sig_transdc_resp-reg_receiver"/>
</dbReference>
<protein>
    <submittedName>
        <fullName evidence="3">Response regulator</fullName>
    </submittedName>
</protein>
<feature type="domain" description="Response regulatory" evidence="2">
    <location>
        <begin position="4"/>
        <end position="127"/>
    </location>
</feature>
<dbReference type="SUPFAM" id="SSF52172">
    <property type="entry name" value="CheY-like"/>
    <property type="match status" value="1"/>
</dbReference>
<dbReference type="PROSITE" id="PS50110">
    <property type="entry name" value="RESPONSE_REGULATORY"/>
    <property type="match status" value="1"/>
</dbReference>
<dbReference type="InterPro" id="IPR052893">
    <property type="entry name" value="TCS_response_regulator"/>
</dbReference>
<reference evidence="3" key="1">
    <citation type="journal article" date="2014" name="Int. J. Syst. Evol. Microbiol.">
        <title>Complete genome of a new Firmicutes species belonging to the dominant human colonic microbiota ('Ruminococcus bicirculans') reveals two chromosomes and a selective capacity to utilize plant glucans.</title>
        <authorList>
            <consortium name="NISC Comparative Sequencing Program"/>
            <person name="Wegmann U."/>
            <person name="Louis P."/>
            <person name="Goesmann A."/>
            <person name="Henrissat B."/>
            <person name="Duncan S.H."/>
            <person name="Flint H.J."/>
        </authorList>
    </citation>
    <scope>NUCLEOTIDE SEQUENCE</scope>
    <source>
        <strain evidence="3">CECT 8869</strain>
    </source>
</reference>
<feature type="modified residue" description="4-aspartylphosphate" evidence="1">
    <location>
        <position position="59"/>
    </location>
</feature>
<comment type="caution">
    <text evidence="3">The sequence shown here is derived from an EMBL/GenBank/DDBJ whole genome shotgun (WGS) entry which is preliminary data.</text>
</comment>
<dbReference type="Proteomes" id="UP001168579">
    <property type="component" value="Unassembled WGS sequence"/>
</dbReference>
<dbReference type="PANTHER" id="PTHR44520:SF2">
    <property type="entry name" value="RESPONSE REGULATOR RCP1"/>
    <property type="match status" value="1"/>
</dbReference>
<dbReference type="SMART" id="SM00448">
    <property type="entry name" value="REC"/>
    <property type="match status" value="1"/>
</dbReference>
<keyword evidence="1" id="KW-0597">Phosphoprotein</keyword>
<sequence length="132" mass="14992">MSYKIIIIEDDPIFTFLLEKGLKATDIIGDITLFTNGLTAINFLKEDYSKDNNYIVFLDLNMPVMNGWKFMEHFEVLANPSNCMVFVLTSSGNKLDIDNLMASPLVTDFVIKPINDIVFKKIKNAIQSKFGE</sequence>
<name>A0ABT8RNY4_9FLAO</name>
<gene>
    <name evidence="3" type="ORF">Q2T41_08060</name>
</gene>
<keyword evidence="4" id="KW-1185">Reference proteome</keyword>
<dbReference type="EMBL" id="JAUKUC010000001">
    <property type="protein sequence ID" value="MDO1512606.1"/>
    <property type="molecule type" value="Genomic_DNA"/>
</dbReference>
<dbReference type="InterPro" id="IPR011006">
    <property type="entry name" value="CheY-like_superfamily"/>
</dbReference>
<accession>A0ABT8RNY4</accession>
<evidence type="ECO:0000313" key="4">
    <source>
        <dbReference type="Proteomes" id="UP001168579"/>
    </source>
</evidence>
<organism evidence="3 4">
    <name type="scientific">Maribacter confluentis</name>
    <dbReference type="NCBI Taxonomy" id="1656093"/>
    <lineage>
        <taxon>Bacteria</taxon>
        <taxon>Pseudomonadati</taxon>
        <taxon>Bacteroidota</taxon>
        <taxon>Flavobacteriia</taxon>
        <taxon>Flavobacteriales</taxon>
        <taxon>Flavobacteriaceae</taxon>
        <taxon>Maribacter</taxon>
    </lineage>
</organism>